<evidence type="ECO:0000313" key="2">
    <source>
        <dbReference type="Proteomes" id="UP000199320"/>
    </source>
</evidence>
<keyword evidence="2" id="KW-1185">Reference proteome</keyword>
<dbReference type="EMBL" id="FOIC01000026">
    <property type="protein sequence ID" value="SEU01204.1"/>
    <property type="molecule type" value="Genomic_DNA"/>
</dbReference>
<protein>
    <submittedName>
        <fullName evidence="1">Uncharacterized protein</fullName>
    </submittedName>
</protein>
<dbReference type="Proteomes" id="UP000199320">
    <property type="component" value="Unassembled WGS sequence"/>
</dbReference>
<dbReference type="STRING" id="392421.SAMN04488694_12640"/>
<proteinExistence type="predicted"/>
<organism evidence="1 2">
    <name type="scientific">Natrinema hispanicum</name>
    <dbReference type="NCBI Taxonomy" id="392421"/>
    <lineage>
        <taxon>Archaea</taxon>
        <taxon>Methanobacteriati</taxon>
        <taxon>Methanobacteriota</taxon>
        <taxon>Stenosarchaea group</taxon>
        <taxon>Halobacteria</taxon>
        <taxon>Halobacteriales</taxon>
        <taxon>Natrialbaceae</taxon>
        <taxon>Natrinema</taxon>
    </lineage>
</organism>
<reference evidence="2" key="1">
    <citation type="submission" date="2016-10" db="EMBL/GenBank/DDBJ databases">
        <authorList>
            <person name="Varghese N."/>
            <person name="Submissions S."/>
        </authorList>
    </citation>
    <scope>NUCLEOTIDE SEQUENCE [LARGE SCALE GENOMIC DNA]</scope>
    <source>
        <strain evidence="2">CDM_6</strain>
    </source>
</reference>
<accession>A0A1I0IVC7</accession>
<dbReference type="RefSeq" id="WP_175542233.1">
    <property type="nucleotide sequence ID" value="NZ_FOIC01000026.1"/>
</dbReference>
<name>A0A1I0IVC7_9EURY</name>
<gene>
    <name evidence="1" type="ORF">SAMN04488694_12640</name>
</gene>
<sequence>MTDNYHTLDDRDKKTLEQERLYTDKNGTVYCRVHVQHEDVVDVLEHEFEFEM</sequence>
<dbReference type="OrthoDB" id="190042at2157"/>
<dbReference type="AlphaFoldDB" id="A0A1I0IVC7"/>
<evidence type="ECO:0000313" key="1">
    <source>
        <dbReference type="EMBL" id="SEU01204.1"/>
    </source>
</evidence>